<dbReference type="EMBL" id="JAFREP010000081">
    <property type="protein sequence ID" value="MBO1323501.1"/>
    <property type="molecule type" value="Genomic_DNA"/>
</dbReference>
<protein>
    <submittedName>
        <fullName evidence="2">Uncharacterized protein</fullName>
    </submittedName>
</protein>
<proteinExistence type="predicted"/>
<accession>A0A8J7QLQ7</accession>
<reference evidence="2" key="1">
    <citation type="submission" date="2021-03" db="EMBL/GenBank/DDBJ databases">
        <authorList>
            <person name="Wang G."/>
        </authorList>
    </citation>
    <scope>NUCLEOTIDE SEQUENCE</scope>
    <source>
        <strain evidence="2">KCTC 12899</strain>
    </source>
</reference>
<organism evidence="2 3">
    <name type="scientific">Acanthopleuribacter pedis</name>
    <dbReference type="NCBI Taxonomy" id="442870"/>
    <lineage>
        <taxon>Bacteria</taxon>
        <taxon>Pseudomonadati</taxon>
        <taxon>Acidobacteriota</taxon>
        <taxon>Holophagae</taxon>
        <taxon>Acanthopleuribacterales</taxon>
        <taxon>Acanthopleuribacteraceae</taxon>
        <taxon>Acanthopleuribacter</taxon>
    </lineage>
</organism>
<name>A0A8J7QLQ7_9BACT</name>
<feature type="signal peptide" evidence="1">
    <location>
        <begin position="1"/>
        <end position="23"/>
    </location>
</feature>
<evidence type="ECO:0000313" key="3">
    <source>
        <dbReference type="Proteomes" id="UP000664417"/>
    </source>
</evidence>
<gene>
    <name evidence="2" type="ORF">J3U88_33850</name>
</gene>
<dbReference type="Proteomes" id="UP000664417">
    <property type="component" value="Unassembled WGS sequence"/>
</dbReference>
<keyword evidence="3" id="KW-1185">Reference proteome</keyword>
<evidence type="ECO:0000256" key="1">
    <source>
        <dbReference type="SAM" id="SignalP"/>
    </source>
</evidence>
<feature type="chain" id="PRO_5035157317" evidence="1">
    <location>
        <begin position="24"/>
        <end position="394"/>
    </location>
</feature>
<sequence length="394" mass="43808">MRKILTHLLCVFWMVAGSGFLLADSFTQNYGDTLVSAKIFKTQSRGGLSDKVEVGYYRFDGNGGVTFTGFDVLPSLGYSNTRVYAKHINSAIRDLYPNSPLNHPLTQDCETSDMGNVLIPTKSYASRTGTYTFDGSNLEIDIHPFTIRWANAGDGWDTGRWELQNATSNISSILTVESFKGFAYFSDGLGSYPINFDSHFDQGSLSNSASAYLGHIWSTQTGGQVSVYDTLKYKGEHKLIGAAYTNENKDGQVGDPNVYGSLWYYNLSNPDHYDVAISQNTDSSGNVNVQSIKDNGAFVQNTLYFNRYVAFPTLFFGNIGHIFHKAPKQGYESQTAFNSRRCWTDSDSIWTQGHLYMHLGAWNQNRISHVLSVEVSKNGAYPVISIGYGKGQFR</sequence>
<dbReference type="AlphaFoldDB" id="A0A8J7QLQ7"/>
<dbReference type="RefSeq" id="WP_207863652.1">
    <property type="nucleotide sequence ID" value="NZ_JAFREP010000081.1"/>
</dbReference>
<evidence type="ECO:0000313" key="2">
    <source>
        <dbReference type="EMBL" id="MBO1323501.1"/>
    </source>
</evidence>
<comment type="caution">
    <text evidence="2">The sequence shown here is derived from an EMBL/GenBank/DDBJ whole genome shotgun (WGS) entry which is preliminary data.</text>
</comment>
<keyword evidence="1" id="KW-0732">Signal</keyword>